<comment type="caution">
    <text evidence="3">The sequence shown here is derived from an EMBL/GenBank/DDBJ whole genome shotgun (WGS) entry which is preliminary data.</text>
</comment>
<evidence type="ECO:0000313" key="4">
    <source>
        <dbReference type="Proteomes" id="UP000293764"/>
    </source>
</evidence>
<feature type="transmembrane region" description="Helical" evidence="1">
    <location>
        <begin position="201"/>
        <end position="219"/>
    </location>
</feature>
<dbReference type="GO" id="GO:0004175">
    <property type="term" value="F:endopeptidase activity"/>
    <property type="evidence" value="ECO:0007669"/>
    <property type="project" value="UniProtKB-ARBA"/>
</dbReference>
<dbReference type="RefSeq" id="WP_130100975.1">
    <property type="nucleotide sequence ID" value="NZ_SDWW01000003.1"/>
</dbReference>
<feature type="domain" description="CAAX prenyl protease 2/Lysostaphin resistance protein A-like" evidence="2">
    <location>
        <begin position="171"/>
        <end position="261"/>
    </location>
</feature>
<sequence>MADGAHDPRSAAPRDVSPAPAAARLLAAALVCGSAVLLFAVHVRPVAYVPLVLGVALAWRIDRPLGRDLLLIATGMTIVSSISLEADLSDAGIARFAVALSLAVAVPFALSRWWLREESIQFPWRAHRPWTRTHWGYLAGVVLTGYLVLPWYFLSSGVWSNWPPLTGPGDIARLFVGVAAVGTWDELFFICTVFALLRRHFALWPANVLQSLVFVSFLWELGYRSWGPVLTVPFALIQGFTFAKTASLTYVLVVHLLFDAVVFAVLVHAHDPRLFDVFLTAPW</sequence>
<dbReference type="InterPro" id="IPR003675">
    <property type="entry name" value="Rce1/LyrA-like_dom"/>
</dbReference>
<keyword evidence="3" id="KW-0378">Hydrolase</keyword>
<dbReference type="EMBL" id="SDWW01000003">
    <property type="protein sequence ID" value="RYV52724.1"/>
    <property type="molecule type" value="Genomic_DNA"/>
</dbReference>
<evidence type="ECO:0000313" key="3">
    <source>
        <dbReference type="EMBL" id="RYV52724.1"/>
    </source>
</evidence>
<proteinExistence type="predicted"/>
<dbReference type="GO" id="GO:0008237">
    <property type="term" value="F:metallopeptidase activity"/>
    <property type="evidence" value="ECO:0007669"/>
    <property type="project" value="UniProtKB-KW"/>
</dbReference>
<gene>
    <name evidence="3" type="ORF">EUA98_01950</name>
</gene>
<protein>
    <submittedName>
        <fullName evidence="3">CPBP family intramembrane metalloprotease</fullName>
    </submittedName>
</protein>
<keyword evidence="1" id="KW-1133">Transmembrane helix</keyword>
<accession>A0A4V1ZHP1</accession>
<dbReference type="Proteomes" id="UP000293764">
    <property type="component" value="Unassembled WGS sequence"/>
</dbReference>
<feature type="transmembrane region" description="Helical" evidence="1">
    <location>
        <begin position="135"/>
        <end position="154"/>
    </location>
</feature>
<dbReference type="OrthoDB" id="3078181at2"/>
<dbReference type="Pfam" id="PF02517">
    <property type="entry name" value="Rce1-like"/>
    <property type="match status" value="1"/>
</dbReference>
<reference evidence="3 4" key="1">
    <citation type="submission" date="2019-01" db="EMBL/GenBank/DDBJ databases">
        <title>Novel species of Cellulomonas.</title>
        <authorList>
            <person name="Liu Q."/>
            <person name="Xin Y.-H."/>
        </authorList>
    </citation>
    <scope>NUCLEOTIDE SEQUENCE [LARGE SCALE GENOMIC DNA]</scope>
    <source>
        <strain evidence="3 4">HLT2-17</strain>
    </source>
</reference>
<keyword evidence="3" id="KW-0645">Protease</keyword>
<feature type="transmembrane region" description="Helical" evidence="1">
    <location>
        <begin position="250"/>
        <end position="269"/>
    </location>
</feature>
<dbReference type="GO" id="GO:0080120">
    <property type="term" value="P:CAAX-box protein maturation"/>
    <property type="evidence" value="ECO:0007669"/>
    <property type="project" value="UniProtKB-ARBA"/>
</dbReference>
<name>A0A4V1ZHP1_9MICO</name>
<keyword evidence="3" id="KW-0482">Metalloprotease</keyword>
<feature type="transmembrane region" description="Helical" evidence="1">
    <location>
        <begin position="174"/>
        <end position="196"/>
    </location>
</feature>
<dbReference type="GO" id="GO:0006508">
    <property type="term" value="P:proteolysis"/>
    <property type="evidence" value="ECO:0007669"/>
    <property type="project" value="UniProtKB-KW"/>
</dbReference>
<evidence type="ECO:0000259" key="2">
    <source>
        <dbReference type="Pfam" id="PF02517"/>
    </source>
</evidence>
<keyword evidence="4" id="KW-1185">Reference proteome</keyword>
<keyword evidence="1" id="KW-0472">Membrane</keyword>
<dbReference type="AlphaFoldDB" id="A0A4V1ZHP1"/>
<keyword evidence="1" id="KW-0812">Transmembrane</keyword>
<evidence type="ECO:0000256" key="1">
    <source>
        <dbReference type="SAM" id="Phobius"/>
    </source>
</evidence>
<organism evidence="3 4">
    <name type="scientific">Pengzhenrongella frigida</name>
    <dbReference type="NCBI Taxonomy" id="1259133"/>
    <lineage>
        <taxon>Bacteria</taxon>
        <taxon>Bacillati</taxon>
        <taxon>Actinomycetota</taxon>
        <taxon>Actinomycetes</taxon>
        <taxon>Micrococcales</taxon>
        <taxon>Pengzhenrongella</taxon>
    </lineage>
</organism>
<feature type="transmembrane region" description="Helical" evidence="1">
    <location>
        <begin position="21"/>
        <end position="40"/>
    </location>
</feature>
<feature type="transmembrane region" description="Helical" evidence="1">
    <location>
        <begin position="92"/>
        <end position="115"/>
    </location>
</feature>